<sequence length="13" mass="1505">MVFGPKPNYNPKI</sequence>
<accession>A0A0B0MBL8</accession>
<protein>
    <submittedName>
        <fullName evidence="1">Uncharacterized protein</fullName>
    </submittedName>
</protein>
<keyword evidence="2" id="KW-1185">Reference proteome</keyword>
<reference evidence="2" key="1">
    <citation type="submission" date="2014-09" db="EMBL/GenBank/DDBJ databases">
        <authorList>
            <person name="Mudge J."/>
            <person name="Ramaraj T."/>
            <person name="Lindquist I.E."/>
            <person name="Bharti A.K."/>
            <person name="Sundararajan A."/>
            <person name="Cameron C.T."/>
            <person name="Woodward J.E."/>
            <person name="May G.D."/>
            <person name="Brubaker C."/>
            <person name="Broadhvest J."/>
            <person name="Wilkins T.A."/>
        </authorList>
    </citation>
    <scope>NUCLEOTIDE SEQUENCE</scope>
    <source>
        <strain evidence="2">cv. AKA8401</strain>
    </source>
</reference>
<dbReference type="Proteomes" id="UP000032142">
    <property type="component" value="Unassembled WGS sequence"/>
</dbReference>
<evidence type="ECO:0000313" key="1">
    <source>
        <dbReference type="EMBL" id="KHF97736.1"/>
    </source>
</evidence>
<name>A0A0B0MBL8_GOSAR</name>
<comment type="caution">
    <text evidence="1">The sequence shown here is derived from an EMBL/GenBank/DDBJ whole genome shotgun (WGS) entry which is preliminary data.</text>
</comment>
<dbReference type="EMBL" id="JRRC01015970">
    <property type="protein sequence ID" value="KHF97736.1"/>
    <property type="molecule type" value="Genomic_DNA"/>
</dbReference>
<organism evidence="1 2">
    <name type="scientific">Gossypium arboreum</name>
    <name type="common">Tree cotton</name>
    <name type="synonym">Gossypium nanking</name>
    <dbReference type="NCBI Taxonomy" id="29729"/>
    <lineage>
        <taxon>Eukaryota</taxon>
        <taxon>Viridiplantae</taxon>
        <taxon>Streptophyta</taxon>
        <taxon>Embryophyta</taxon>
        <taxon>Tracheophyta</taxon>
        <taxon>Spermatophyta</taxon>
        <taxon>Magnoliopsida</taxon>
        <taxon>eudicotyledons</taxon>
        <taxon>Gunneridae</taxon>
        <taxon>Pentapetalae</taxon>
        <taxon>rosids</taxon>
        <taxon>malvids</taxon>
        <taxon>Malvales</taxon>
        <taxon>Malvaceae</taxon>
        <taxon>Malvoideae</taxon>
        <taxon>Gossypium</taxon>
    </lineage>
</organism>
<evidence type="ECO:0000313" key="2">
    <source>
        <dbReference type="Proteomes" id="UP000032142"/>
    </source>
</evidence>
<proteinExistence type="predicted"/>
<gene>
    <name evidence="1" type="ORF">F383_36929</name>
</gene>